<feature type="domain" description="Ig-like" evidence="6">
    <location>
        <begin position="203"/>
        <end position="288"/>
    </location>
</feature>
<dbReference type="SUPFAM" id="SSF48726">
    <property type="entry name" value="Immunoglobulin"/>
    <property type="match status" value="1"/>
</dbReference>
<dbReference type="InterPro" id="IPR001039">
    <property type="entry name" value="MHC_I_a_a1/a2"/>
</dbReference>
<dbReference type="Gene3D" id="3.30.500.10">
    <property type="entry name" value="MHC class I-like antigen recognition-like"/>
    <property type="match status" value="1"/>
</dbReference>
<feature type="transmembrane region" description="Helical" evidence="4">
    <location>
        <begin position="305"/>
        <end position="328"/>
    </location>
</feature>
<dbReference type="PRINTS" id="PR01638">
    <property type="entry name" value="MHCCLASSI"/>
</dbReference>
<dbReference type="PROSITE" id="PS50835">
    <property type="entry name" value="IG_LIKE"/>
    <property type="match status" value="1"/>
</dbReference>
<dbReference type="Proteomes" id="UP000694546">
    <property type="component" value="Chromosome 17"/>
</dbReference>
<protein>
    <submittedName>
        <fullName evidence="7">Major histocompatibility complex class I-related gene protein-like</fullName>
    </submittedName>
</protein>
<feature type="chain" id="PRO_5047119590" evidence="5">
    <location>
        <begin position="19"/>
        <end position="397"/>
    </location>
</feature>
<keyword evidence="8" id="KW-1185">Reference proteome</keyword>
<dbReference type="PANTHER" id="PTHR16675">
    <property type="entry name" value="MHC CLASS I-RELATED"/>
    <property type="match status" value="1"/>
</dbReference>
<dbReference type="AlphaFoldDB" id="A0A8C5A6F3"/>
<dbReference type="Pfam" id="PF07654">
    <property type="entry name" value="C1-set"/>
    <property type="match status" value="1"/>
</dbReference>
<dbReference type="InterPro" id="IPR050208">
    <property type="entry name" value="MHC_class-I_related"/>
</dbReference>
<keyword evidence="1" id="KW-0325">Glycoprotein</keyword>
<gene>
    <name evidence="7" type="primary">LOC115529326</name>
</gene>
<evidence type="ECO:0000256" key="5">
    <source>
        <dbReference type="SAM" id="SignalP"/>
    </source>
</evidence>
<dbReference type="Pfam" id="PF00129">
    <property type="entry name" value="MHC_I"/>
    <property type="match status" value="1"/>
</dbReference>
<dbReference type="Ensembl" id="ENSGMOT00000029462.1">
    <property type="protein sequence ID" value="ENSGMOP00000026805.1"/>
    <property type="gene ID" value="ENSGMOG00000035261.1"/>
</dbReference>
<name>A0A8C5A6F3_GADMO</name>
<evidence type="ECO:0000256" key="2">
    <source>
        <dbReference type="RuleBase" id="RU004439"/>
    </source>
</evidence>
<feature type="compositionally biased region" description="Polar residues" evidence="3">
    <location>
        <begin position="343"/>
        <end position="352"/>
    </location>
</feature>
<dbReference type="SMART" id="SM00407">
    <property type="entry name" value="IGc1"/>
    <property type="match status" value="1"/>
</dbReference>
<dbReference type="GO" id="GO:0006955">
    <property type="term" value="P:immune response"/>
    <property type="evidence" value="ECO:0007669"/>
    <property type="project" value="TreeGrafter"/>
</dbReference>
<dbReference type="InterPro" id="IPR013783">
    <property type="entry name" value="Ig-like_fold"/>
</dbReference>
<dbReference type="InterPro" id="IPR037055">
    <property type="entry name" value="MHC_I-like_Ag-recog_sf"/>
</dbReference>
<reference evidence="7" key="2">
    <citation type="submission" date="2025-09" db="UniProtKB">
        <authorList>
            <consortium name="Ensembl"/>
        </authorList>
    </citation>
    <scope>IDENTIFICATION</scope>
</reference>
<dbReference type="InterPro" id="IPR011161">
    <property type="entry name" value="MHC_I-like_Ag-recog"/>
</dbReference>
<sequence length="397" mass="45040">MKALIGLLLLVFGHDVSSVIHSLQFFYTGTSGLSTFPEFVIVQMVDEVQIEYYDSNTQRIITKQDWADQDYREDPDSLERANERRKGNQQVAKVNMGTLKKRFNQTGGAHIVQTMYGCEWDDEDGTTEGYEQHGYDGEDFLSLDLTTLTWVAPVHQAFTTKLRFDHDRAYNQYKKNYYTKECVDDLKKLLAYGKSTLQRTERPQVSLLQRSPSSPVVCHATGFYPDRVVVFWRRDGQELHEQVDPGEVLPNHDGTFQVSVELYLTAVPQEDWGRYECVVQLKGIEDISTPLDPAHIRTNGGDNHILAFILTGVAVVAAFAVVVGVFLYQKRNDSEKCHKPVDSDTSSENSEGQKLAPEYQPLSTVSISSLYNTYSVIYLQLYLLAAYFITAIVIVIL</sequence>
<feature type="region of interest" description="Disordered" evidence="3">
    <location>
        <begin position="335"/>
        <end position="355"/>
    </location>
</feature>
<dbReference type="GO" id="GO:0005615">
    <property type="term" value="C:extracellular space"/>
    <property type="evidence" value="ECO:0007669"/>
    <property type="project" value="TreeGrafter"/>
</dbReference>
<dbReference type="SUPFAM" id="SSF54452">
    <property type="entry name" value="MHC antigen-recognition domain"/>
    <property type="match status" value="1"/>
</dbReference>
<dbReference type="InterPro" id="IPR011162">
    <property type="entry name" value="MHC_I/II-like_Ag-recog"/>
</dbReference>
<feature type="signal peptide" evidence="5">
    <location>
        <begin position="1"/>
        <end position="18"/>
    </location>
</feature>
<accession>A0A8C5A6F3</accession>
<evidence type="ECO:0000256" key="4">
    <source>
        <dbReference type="SAM" id="Phobius"/>
    </source>
</evidence>
<evidence type="ECO:0000259" key="6">
    <source>
        <dbReference type="PROSITE" id="PS50835"/>
    </source>
</evidence>
<evidence type="ECO:0000256" key="3">
    <source>
        <dbReference type="SAM" id="MobiDB-lite"/>
    </source>
</evidence>
<organism evidence="7 8">
    <name type="scientific">Gadus morhua</name>
    <name type="common">Atlantic cod</name>
    <dbReference type="NCBI Taxonomy" id="8049"/>
    <lineage>
        <taxon>Eukaryota</taxon>
        <taxon>Metazoa</taxon>
        <taxon>Chordata</taxon>
        <taxon>Craniata</taxon>
        <taxon>Vertebrata</taxon>
        <taxon>Euteleostomi</taxon>
        <taxon>Actinopterygii</taxon>
        <taxon>Neopterygii</taxon>
        <taxon>Teleostei</taxon>
        <taxon>Neoteleostei</taxon>
        <taxon>Acanthomorphata</taxon>
        <taxon>Zeiogadaria</taxon>
        <taxon>Gadariae</taxon>
        <taxon>Gadiformes</taxon>
        <taxon>Gadoidei</taxon>
        <taxon>Gadidae</taxon>
        <taxon>Gadus</taxon>
    </lineage>
</organism>
<keyword evidence="4" id="KW-0812">Transmembrane</keyword>
<dbReference type="Gene3D" id="2.60.40.10">
    <property type="entry name" value="Immunoglobulins"/>
    <property type="match status" value="1"/>
</dbReference>
<comment type="similarity">
    <text evidence="2">Belongs to the MHC class I family.</text>
</comment>
<dbReference type="GO" id="GO:0009897">
    <property type="term" value="C:external side of plasma membrane"/>
    <property type="evidence" value="ECO:0007669"/>
    <property type="project" value="TreeGrafter"/>
</dbReference>
<evidence type="ECO:0000313" key="8">
    <source>
        <dbReference type="Proteomes" id="UP000694546"/>
    </source>
</evidence>
<dbReference type="GeneTree" id="ENSGT01120000271828"/>
<keyword evidence="4" id="KW-0472">Membrane</keyword>
<dbReference type="InterPro" id="IPR007110">
    <property type="entry name" value="Ig-like_dom"/>
</dbReference>
<reference evidence="7" key="1">
    <citation type="submission" date="2025-08" db="UniProtKB">
        <authorList>
            <consortium name="Ensembl"/>
        </authorList>
    </citation>
    <scope>IDENTIFICATION</scope>
</reference>
<dbReference type="InterPro" id="IPR003597">
    <property type="entry name" value="Ig_C1-set"/>
</dbReference>
<dbReference type="InterPro" id="IPR036179">
    <property type="entry name" value="Ig-like_dom_sf"/>
</dbReference>
<evidence type="ECO:0000313" key="7">
    <source>
        <dbReference type="Ensembl" id="ENSGMOP00000026805.1"/>
    </source>
</evidence>
<evidence type="ECO:0000256" key="1">
    <source>
        <dbReference type="ARBA" id="ARBA00023180"/>
    </source>
</evidence>
<proteinExistence type="inferred from homology"/>
<accession>A0A8C5AXB6</accession>
<dbReference type="PANTHER" id="PTHR16675:SF237">
    <property type="entry name" value="MHC CLASS I ANTIGEN TRANSCRIPT VARIANT 1-RELATED"/>
    <property type="match status" value="1"/>
</dbReference>
<keyword evidence="5" id="KW-0732">Signal</keyword>
<feature type="transmembrane region" description="Helical" evidence="4">
    <location>
        <begin position="376"/>
        <end position="396"/>
    </location>
</feature>
<keyword evidence="4" id="KW-1133">Transmembrane helix</keyword>